<dbReference type="Proteomes" id="UP001519460">
    <property type="component" value="Unassembled WGS sequence"/>
</dbReference>
<gene>
    <name evidence="2" type="ORF">BaRGS_00018075</name>
</gene>
<keyword evidence="3" id="KW-1185">Reference proteome</keyword>
<proteinExistence type="predicted"/>
<name>A0ABD0KTT4_9CAEN</name>
<dbReference type="EMBL" id="JACVVK020000124">
    <property type="protein sequence ID" value="KAK7490658.1"/>
    <property type="molecule type" value="Genomic_DNA"/>
</dbReference>
<evidence type="ECO:0000313" key="3">
    <source>
        <dbReference type="Proteomes" id="UP001519460"/>
    </source>
</evidence>
<feature type="region of interest" description="Disordered" evidence="1">
    <location>
        <begin position="1"/>
        <end position="27"/>
    </location>
</feature>
<evidence type="ECO:0000313" key="2">
    <source>
        <dbReference type="EMBL" id="KAK7490658.1"/>
    </source>
</evidence>
<dbReference type="AlphaFoldDB" id="A0ABD0KTT4"/>
<reference evidence="2 3" key="1">
    <citation type="journal article" date="2023" name="Sci. Data">
        <title>Genome assembly of the Korean intertidal mud-creeper Batillaria attramentaria.</title>
        <authorList>
            <person name="Patra A.K."/>
            <person name="Ho P.T."/>
            <person name="Jun S."/>
            <person name="Lee S.J."/>
            <person name="Kim Y."/>
            <person name="Won Y.J."/>
        </authorList>
    </citation>
    <scope>NUCLEOTIDE SEQUENCE [LARGE SCALE GENOMIC DNA]</scope>
    <source>
        <strain evidence="2">Wonlab-2016</strain>
    </source>
</reference>
<comment type="caution">
    <text evidence="2">The sequence shown here is derived from an EMBL/GenBank/DDBJ whole genome shotgun (WGS) entry which is preliminary data.</text>
</comment>
<organism evidence="2 3">
    <name type="scientific">Batillaria attramentaria</name>
    <dbReference type="NCBI Taxonomy" id="370345"/>
    <lineage>
        <taxon>Eukaryota</taxon>
        <taxon>Metazoa</taxon>
        <taxon>Spiralia</taxon>
        <taxon>Lophotrochozoa</taxon>
        <taxon>Mollusca</taxon>
        <taxon>Gastropoda</taxon>
        <taxon>Caenogastropoda</taxon>
        <taxon>Sorbeoconcha</taxon>
        <taxon>Cerithioidea</taxon>
        <taxon>Batillariidae</taxon>
        <taxon>Batillaria</taxon>
    </lineage>
</organism>
<sequence length="80" mass="9179">MAMLLEPSTRLEYSPPPCRLPDPSHLSQPGNRCQWFTPTFFRARGQLTSRDTSTVPATYRARERPTYLHKISPPLLSHRG</sequence>
<protein>
    <submittedName>
        <fullName evidence="2">Uncharacterized protein</fullName>
    </submittedName>
</protein>
<accession>A0ABD0KTT4</accession>
<evidence type="ECO:0000256" key="1">
    <source>
        <dbReference type="SAM" id="MobiDB-lite"/>
    </source>
</evidence>